<sequence length="154" mass="17338">MQVLTHRLVKYTDANIHDPTRSDMWLGDARRAIESSLQRESESTDGIASLKTRGPSPQALPKLWKFDQDGFAAADHFIRVPGISDEAVIQLTGGLLYPNSEAVHRGQDGNQLDNRKARCHYGVSMRDTFDPEVDGNGETTVWCELEQAWIWTVR</sequence>
<gene>
    <name evidence="1" type="ORF">N7532_010953</name>
</gene>
<comment type="caution">
    <text evidence="1">The sequence shown here is derived from an EMBL/GenBank/DDBJ whole genome shotgun (WGS) entry which is preliminary data.</text>
</comment>
<dbReference type="EMBL" id="JAPQKI010000010">
    <property type="protein sequence ID" value="KAJ5086182.1"/>
    <property type="molecule type" value="Genomic_DNA"/>
</dbReference>
<proteinExistence type="predicted"/>
<dbReference type="RefSeq" id="XP_056470860.1">
    <property type="nucleotide sequence ID" value="XM_056623444.1"/>
</dbReference>
<reference evidence="1" key="1">
    <citation type="submission" date="2022-11" db="EMBL/GenBank/DDBJ databases">
        <authorList>
            <person name="Petersen C."/>
        </authorList>
    </citation>
    <scope>NUCLEOTIDE SEQUENCE</scope>
    <source>
        <strain evidence="1">IBT 30761</strain>
    </source>
</reference>
<organism evidence="1 2">
    <name type="scientific">Penicillium argentinense</name>
    <dbReference type="NCBI Taxonomy" id="1131581"/>
    <lineage>
        <taxon>Eukaryota</taxon>
        <taxon>Fungi</taxon>
        <taxon>Dikarya</taxon>
        <taxon>Ascomycota</taxon>
        <taxon>Pezizomycotina</taxon>
        <taxon>Eurotiomycetes</taxon>
        <taxon>Eurotiomycetidae</taxon>
        <taxon>Eurotiales</taxon>
        <taxon>Aspergillaceae</taxon>
        <taxon>Penicillium</taxon>
    </lineage>
</organism>
<keyword evidence="2" id="KW-1185">Reference proteome</keyword>
<name>A0A9W9EQJ8_9EURO</name>
<protein>
    <submittedName>
        <fullName evidence="1">Uncharacterized protein</fullName>
    </submittedName>
</protein>
<dbReference type="GeneID" id="81362423"/>
<accession>A0A9W9EQJ8</accession>
<evidence type="ECO:0000313" key="2">
    <source>
        <dbReference type="Proteomes" id="UP001149074"/>
    </source>
</evidence>
<evidence type="ECO:0000313" key="1">
    <source>
        <dbReference type="EMBL" id="KAJ5086182.1"/>
    </source>
</evidence>
<dbReference type="OrthoDB" id="4213913at2759"/>
<dbReference type="Proteomes" id="UP001149074">
    <property type="component" value="Unassembled WGS sequence"/>
</dbReference>
<reference evidence="1" key="2">
    <citation type="journal article" date="2023" name="IMA Fungus">
        <title>Comparative genomic study of the Penicillium genus elucidates a diverse pangenome and 15 lateral gene transfer events.</title>
        <authorList>
            <person name="Petersen C."/>
            <person name="Sorensen T."/>
            <person name="Nielsen M.R."/>
            <person name="Sondergaard T.E."/>
            <person name="Sorensen J.L."/>
            <person name="Fitzpatrick D.A."/>
            <person name="Frisvad J.C."/>
            <person name="Nielsen K.L."/>
        </authorList>
    </citation>
    <scope>NUCLEOTIDE SEQUENCE</scope>
    <source>
        <strain evidence="1">IBT 30761</strain>
    </source>
</reference>
<dbReference type="AlphaFoldDB" id="A0A9W9EQJ8"/>